<feature type="signal peptide" evidence="1">
    <location>
        <begin position="1"/>
        <end position="23"/>
    </location>
</feature>
<dbReference type="Proteomes" id="UP000477680">
    <property type="component" value="Chromosome"/>
</dbReference>
<dbReference type="KEGG" id="kim:G3T16_04845"/>
<feature type="chain" id="PRO_5025445715" evidence="1">
    <location>
        <begin position="24"/>
        <end position="398"/>
    </location>
</feature>
<dbReference type="AlphaFoldDB" id="A0A6C0U372"/>
<keyword evidence="4" id="KW-1185">Reference proteome</keyword>
<gene>
    <name evidence="3" type="ORF">G3T16_04845</name>
</gene>
<keyword evidence="1" id="KW-0732">Signal</keyword>
<dbReference type="Pfam" id="PF03372">
    <property type="entry name" value="Exo_endo_phos"/>
    <property type="match status" value="1"/>
</dbReference>
<evidence type="ECO:0000313" key="3">
    <source>
        <dbReference type="EMBL" id="QIB64815.1"/>
    </source>
</evidence>
<keyword evidence="3" id="KW-0269">Exonuclease</keyword>
<evidence type="ECO:0000256" key="1">
    <source>
        <dbReference type="SAM" id="SignalP"/>
    </source>
</evidence>
<dbReference type="GO" id="GO:0004519">
    <property type="term" value="F:endonuclease activity"/>
    <property type="evidence" value="ECO:0007669"/>
    <property type="project" value="UniProtKB-KW"/>
</dbReference>
<organism evidence="3 4">
    <name type="scientific">Kineobactrum salinum</name>
    <dbReference type="NCBI Taxonomy" id="2708301"/>
    <lineage>
        <taxon>Bacteria</taxon>
        <taxon>Pseudomonadati</taxon>
        <taxon>Pseudomonadota</taxon>
        <taxon>Gammaproteobacteria</taxon>
        <taxon>Cellvibrionales</taxon>
        <taxon>Halieaceae</taxon>
        <taxon>Kineobactrum</taxon>
    </lineage>
</organism>
<feature type="domain" description="Endonuclease/exonuclease/phosphatase" evidence="2">
    <location>
        <begin position="32"/>
        <end position="385"/>
    </location>
</feature>
<keyword evidence="3" id="KW-0255">Endonuclease</keyword>
<keyword evidence="3" id="KW-0378">Hydrolase</keyword>
<name>A0A6C0U372_9GAMM</name>
<reference evidence="3 4" key="1">
    <citation type="submission" date="2020-02" db="EMBL/GenBank/DDBJ databases">
        <title>Genome sequencing for Kineobactrum sp. M2.</title>
        <authorList>
            <person name="Park S.-J."/>
        </authorList>
    </citation>
    <scope>NUCLEOTIDE SEQUENCE [LARGE SCALE GENOMIC DNA]</scope>
    <source>
        <strain evidence="3 4">M2</strain>
    </source>
</reference>
<accession>A0A6C0U372</accession>
<sequence length="398" mass="44201">MRNWVILALTLMVATMTATTSHAADSTVRIASFNVSMEADNYVAAGATPTGDELFLQLADGRNSQIRNIAEIIQRTRPDILLLNEFDFSPDPERGVLPFLRHYLQRPQRGAEPIDYPFHYSAPVNTGIDSGLDLDRDGVASGRGQDAFGYGLFPGHYGMLLLSRYPLDTAGVRSFQHFLWRDMPGNLLQDIKDAQGDNWYTPEARQRLRLSSKSHWDIPVLIDGQRVHVLASHPTPPVFDGPEDRNGRRNHDEIRFWSDYISGGERAAYIHDDCGLRGGLRGEIFVLLGDLNASPLEGDGLKPAITGLLRHPLINSMALPTSTGGGEHSPGNPHAASHTASFRLRVDYVLPSTDGWQVDAAGVFWPTRDDPLRRLVSDRRTSSDHRLVWLDLVLSAPR</sequence>
<dbReference type="SUPFAM" id="SSF56219">
    <property type="entry name" value="DNase I-like"/>
    <property type="match status" value="1"/>
</dbReference>
<evidence type="ECO:0000313" key="4">
    <source>
        <dbReference type="Proteomes" id="UP000477680"/>
    </source>
</evidence>
<proteinExistence type="predicted"/>
<protein>
    <submittedName>
        <fullName evidence="3">Endonuclease/exonuclease/phosphatase family protein</fullName>
    </submittedName>
</protein>
<dbReference type="InterPro" id="IPR005135">
    <property type="entry name" value="Endo/exonuclease/phosphatase"/>
</dbReference>
<dbReference type="InterPro" id="IPR036691">
    <property type="entry name" value="Endo/exonu/phosph_ase_sf"/>
</dbReference>
<evidence type="ECO:0000259" key="2">
    <source>
        <dbReference type="Pfam" id="PF03372"/>
    </source>
</evidence>
<dbReference type="RefSeq" id="WP_163494065.1">
    <property type="nucleotide sequence ID" value="NZ_CP048711.1"/>
</dbReference>
<dbReference type="GO" id="GO:0004527">
    <property type="term" value="F:exonuclease activity"/>
    <property type="evidence" value="ECO:0007669"/>
    <property type="project" value="UniProtKB-KW"/>
</dbReference>
<keyword evidence="3" id="KW-0540">Nuclease</keyword>
<dbReference type="EMBL" id="CP048711">
    <property type="protein sequence ID" value="QIB64815.1"/>
    <property type="molecule type" value="Genomic_DNA"/>
</dbReference>
<dbReference type="Gene3D" id="3.60.10.10">
    <property type="entry name" value="Endonuclease/exonuclease/phosphatase"/>
    <property type="match status" value="1"/>
</dbReference>